<keyword evidence="2" id="KW-1185">Reference proteome</keyword>
<dbReference type="InterPro" id="IPR029061">
    <property type="entry name" value="THDP-binding"/>
</dbReference>
<protein>
    <submittedName>
        <fullName evidence="1">Uncharacterized protein</fullName>
    </submittedName>
</protein>
<proteinExistence type="predicted"/>
<gene>
    <name evidence="1" type="ORF">PVK06_028080</name>
</gene>
<reference evidence="1 2" key="1">
    <citation type="submission" date="2023-03" db="EMBL/GenBank/DDBJ databases">
        <title>WGS of Gossypium arboreum.</title>
        <authorList>
            <person name="Yu D."/>
        </authorList>
    </citation>
    <scope>NUCLEOTIDE SEQUENCE [LARGE SCALE GENOMIC DNA]</scope>
    <source>
        <tissue evidence="1">Leaf</tissue>
    </source>
</reference>
<comment type="caution">
    <text evidence="1">The sequence shown here is derived from an EMBL/GenBank/DDBJ whole genome shotgun (WGS) entry which is preliminary data.</text>
</comment>
<organism evidence="1 2">
    <name type="scientific">Gossypium arboreum</name>
    <name type="common">Tree cotton</name>
    <name type="synonym">Gossypium nanking</name>
    <dbReference type="NCBI Taxonomy" id="29729"/>
    <lineage>
        <taxon>Eukaryota</taxon>
        <taxon>Viridiplantae</taxon>
        <taxon>Streptophyta</taxon>
        <taxon>Embryophyta</taxon>
        <taxon>Tracheophyta</taxon>
        <taxon>Spermatophyta</taxon>
        <taxon>Magnoliopsida</taxon>
        <taxon>eudicotyledons</taxon>
        <taxon>Gunneridae</taxon>
        <taxon>Pentapetalae</taxon>
        <taxon>rosids</taxon>
        <taxon>malvids</taxon>
        <taxon>Malvales</taxon>
        <taxon>Malvaceae</taxon>
        <taxon>Malvoideae</taxon>
        <taxon>Gossypium</taxon>
    </lineage>
</organism>
<evidence type="ECO:0000313" key="2">
    <source>
        <dbReference type="Proteomes" id="UP001358586"/>
    </source>
</evidence>
<dbReference type="SUPFAM" id="SSF52518">
    <property type="entry name" value="Thiamin diphosphate-binding fold (THDP-binding)"/>
    <property type="match status" value="1"/>
</dbReference>
<sequence length="52" mass="5002">MGKLPTLGTPGVEVITGGPLGQGIANAVGRIGSCGETLGSCSLPGHWGLGNL</sequence>
<evidence type="ECO:0000313" key="1">
    <source>
        <dbReference type="EMBL" id="KAK5812643.1"/>
    </source>
</evidence>
<accession>A0ABR0P291</accession>
<dbReference type="EMBL" id="JARKNE010000008">
    <property type="protein sequence ID" value="KAK5812643.1"/>
    <property type="molecule type" value="Genomic_DNA"/>
</dbReference>
<dbReference type="Proteomes" id="UP001358586">
    <property type="component" value="Chromosome 8"/>
</dbReference>
<name>A0ABR0P291_GOSAR</name>